<keyword evidence="2" id="KW-0812">Transmembrane</keyword>
<organism evidence="3 4">
    <name type="scientific">Allocatelliglobosispora scoriae</name>
    <dbReference type="NCBI Taxonomy" id="643052"/>
    <lineage>
        <taxon>Bacteria</taxon>
        <taxon>Bacillati</taxon>
        <taxon>Actinomycetota</taxon>
        <taxon>Actinomycetes</taxon>
        <taxon>Micromonosporales</taxon>
        <taxon>Micromonosporaceae</taxon>
        <taxon>Allocatelliglobosispora</taxon>
    </lineage>
</organism>
<dbReference type="AlphaFoldDB" id="A0A841BSI3"/>
<keyword evidence="2" id="KW-1133">Transmembrane helix</keyword>
<feature type="transmembrane region" description="Helical" evidence="2">
    <location>
        <begin position="87"/>
        <end position="105"/>
    </location>
</feature>
<dbReference type="EMBL" id="JACHMN010000002">
    <property type="protein sequence ID" value="MBB5870665.1"/>
    <property type="molecule type" value="Genomic_DNA"/>
</dbReference>
<feature type="transmembrane region" description="Helical" evidence="2">
    <location>
        <begin position="6"/>
        <end position="27"/>
    </location>
</feature>
<evidence type="ECO:0000256" key="2">
    <source>
        <dbReference type="SAM" id="Phobius"/>
    </source>
</evidence>
<reference evidence="3 4" key="1">
    <citation type="submission" date="2020-08" db="EMBL/GenBank/DDBJ databases">
        <title>Sequencing the genomes of 1000 actinobacteria strains.</title>
        <authorList>
            <person name="Klenk H.-P."/>
        </authorList>
    </citation>
    <scope>NUCLEOTIDE SEQUENCE [LARGE SCALE GENOMIC DNA]</scope>
    <source>
        <strain evidence="3 4">DSM 45362</strain>
    </source>
</reference>
<feature type="compositionally biased region" description="Pro residues" evidence="1">
    <location>
        <begin position="152"/>
        <end position="163"/>
    </location>
</feature>
<evidence type="ECO:0000313" key="3">
    <source>
        <dbReference type="EMBL" id="MBB5870665.1"/>
    </source>
</evidence>
<dbReference type="RefSeq" id="WP_184838196.1">
    <property type="nucleotide sequence ID" value="NZ_JACHMN010000002.1"/>
</dbReference>
<gene>
    <name evidence="3" type="ORF">F4553_004044</name>
</gene>
<evidence type="ECO:0000256" key="1">
    <source>
        <dbReference type="SAM" id="MobiDB-lite"/>
    </source>
</evidence>
<proteinExistence type="predicted"/>
<feature type="region of interest" description="Disordered" evidence="1">
    <location>
        <begin position="120"/>
        <end position="187"/>
    </location>
</feature>
<feature type="compositionally biased region" description="Low complexity" evidence="1">
    <location>
        <begin position="136"/>
        <end position="151"/>
    </location>
</feature>
<protein>
    <submittedName>
        <fullName evidence="3">Uncharacterized protein</fullName>
    </submittedName>
</protein>
<keyword evidence="4" id="KW-1185">Reference proteome</keyword>
<feature type="compositionally biased region" description="Low complexity" evidence="1">
    <location>
        <begin position="164"/>
        <end position="181"/>
    </location>
</feature>
<sequence length="187" mass="20666">MDPKFGMYLAYLAITAALTFWVARTLYRNGKVFLRDALASDELAESVNKLLVVGFYLLNLGYATYAMKSADQITDPTNALETLSKKIGLVMLALGTIHFINIFVLSRFRRRAQHQNLAAMVPPHLPPGRPLPPQRQPQYAQYAGQGQQPQPVQQPAPANPPVRPATAAQHDAPAPSPADDPNWQQPR</sequence>
<keyword evidence="2" id="KW-0472">Membrane</keyword>
<accession>A0A841BSI3</accession>
<comment type="caution">
    <text evidence="3">The sequence shown here is derived from an EMBL/GenBank/DDBJ whole genome shotgun (WGS) entry which is preliminary data.</text>
</comment>
<name>A0A841BSI3_9ACTN</name>
<feature type="compositionally biased region" description="Pro residues" evidence="1">
    <location>
        <begin position="123"/>
        <end position="135"/>
    </location>
</feature>
<evidence type="ECO:0000313" key="4">
    <source>
        <dbReference type="Proteomes" id="UP000587527"/>
    </source>
</evidence>
<dbReference type="Proteomes" id="UP000587527">
    <property type="component" value="Unassembled WGS sequence"/>
</dbReference>
<feature type="transmembrane region" description="Helical" evidence="2">
    <location>
        <begin position="47"/>
        <end position="67"/>
    </location>
</feature>